<dbReference type="EnsemblPlants" id="TraesCS5B02G253900.1">
    <property type="protein sequence ID" value="TraesCS5B02G253900.1"/>
    <property type="gene ID" value="TraesCS5B02G253900"/>
</dbReference>
<dbReference type="GO" id="GO:0005737">
    <property type="term" value="C:cytoplasm"/>
    <property type="evidence" value="ECO:0000318"/>
    <property type="project" value="GO_Central"/>
</dbReference>
<dbReference type="Gramene" id="TraesCS5B02G253900.1">
    <property type="protein sequence ID" value="TraesCS5B02G253900.1"/>
    <property type="gene ID" value="TraesCS5B02G253900"/>
</dbReference>
<organism evidence="2">
    <name type="scientific">Triticum aestivum</name>
    <name type="common">Wheat</name>
    <dbReference type="NCBI Taxonomy" id="4565"/>
    <lineage>
        <taxon>Eukaryota</taxon>
        <taxon>Viridiplantae</taxon>
        <taxon>Streptophyta</taxon>
        <taxon>Embryophyta</taxon>
        <taxon>Tracheophyta</taxon>
        <taxon>Spermatophyta</taxon>
        <taxon>Magnoliopsida</taxon>
        <taxon>Liliopsida</taxon>
        <taxon>Poales</taxon>
        <taxon>Poaceae</taxon>
        <taxon>BOP clade</taxon>
        <taxon>Pooideae</taxon>
        <taxon>Triticodae</taxon>
        <taxon>Triticeae</taxon>
        <taxon>Triticinae</taxon>
        <taxon>Triticum</taxon>
    </lineage>
</organism>
<dbReference type="Gramene" id="TraesWEE_scaffold_078988_01G000100.1">
    <property type="protein sequence ID" value="TraesWEE_scaffold_078988_01G000100.1"/>
    <property type="gene ID" value="TraesWEE_scaffold_078988_01G000100"/>
</dbReference>
<evidence type="ECO:0000313" key="2">
    <source>
        <dbReference type="EnsemblPlants" id="TraesCS5B02G253900.1"/>
    </source>
</evidence>
<evidence type="ECO:0000259" key="1">
    <source>
        <dbReference type="Pfam" id="PF10354"/>
    </source>
</evidence>
<dbReference type="Gramene" id="TraesRN5B0100665300.1">
    <property type="protein sequence ID" value="TraesRN5B0100665300.1"/>
    <property type="gene ID" value="TraesRN5B0100665300"/>
</dbReference>
<reference evidence="2" key="2">
    <citation type="submission" date="2018-10" db="UniProtKB">
        <authorList>
            <consortium name="EnsemblPlants"/>
        </authorList>
    </citation>
    <scope>IDENTIFICATION</scope>
</reference>
<dbReference type="PANTHER" id="PTHR11538">
    <property type="entry name" value="PHENYLALANYL-TRNA SYNTHETASE"/>
    <property type="match status" value="1"/>
</dbReference>
<dbReference type="Pfam" id="PF10354">
    <property type="entry name" value="BMT5-like"/>
    <property type="match status" value="1"/>
</dbReference>
<dbReference type="Gramene" id="TraesROB_scaffold_069444_01G000100.1">
    <property type="protein sequence ID" value="TraesROB_scaffold_069444_01G000100.1"/>
    <property type="gene ID" value="TraesROB_scaffold_069444_01G000100"/>
</dbReference>
<dbReference type="Proteomes" id="UP000019116">
    <property type="component" value="Chromosome 5B"/>
</dbReference>
<dbReference type="PANTHER" id="PTHR11538:SF82">
    <property type="entry name" value="25S RRNA (URIDINE-N(3))-METHYLTRANSFERASE BMT5-LIKE DOMAIN-CONTAINING PROTEIN"/>
    <property type="match status" value="1"/>
</dbReference>
<protein>
    <recommendedName>
        <fullName evidence="1">25S rRNA (uridine-N(3))-methyltransferase BMT5-like domain-containing protein</fullName>
    </recommendedName>
</protein>
<dbReference type="STRING" id="4565.A0A3B6LNN5"/>
<dbReference type="GO" id="GO:0070475">
    <property type="term" value="P:rRNA base methylation"/>
    <property type="evidence" value="ECO:0000318"/>
    <property type="project" value="GO_Central"/>
</dbReference>
<dbReference type="OMA" id="TLHATRW"/>
<proteinExistence type="predicted"/>
<dbReference type="FunFam" id="3.40.50.150:FF:000440">
    <property type="entry name" value="Os09g0479300 protein"/>
    <property type="match status" value="1"/>
</dbReference>
<dbReference type="InterPro" id="IPR029063">
    <property type="entry name" value="SAM-dependent_MTases_sf"/>
</dbReference>
<gene>
    <name evidence="2" type="primary">LOC123107206</name>
</gene>
<name>A0A3B6LNN5_WHEAT</name>
<accession>A0A3B6LNN5</accession>
<dbReference type="Gramene" id="TraesCLE_scaffold_041585_01G000100.1">
    <property type="protein sequence ID" value="TraesCLE_scaffold_041585_01G000100.1"/>
    <property type="gene ID" value="TraesCLE_scaffold_041585_01G000100"/>
</dbReference>
<sequence>MGFDQKESAPAPAAEAAAAEEVKWLKHYSSTQSILIVGDGDLSFSRALAIAFCSAENLVATSLDSYEALTRKYSKAESNIFVLKMMGATILHGIDANTMKLHNDLKMRRFDRIVFNFPHAGFKGKEDHMDVINAHKKLVRGFLHNASHLIRPNGEIHVSHKTGNPYDKWDIEELALGSSLIKVDQVSFRIEDYPGYNQKRGDGANCDEPFALGACCTFKFCIRDSKKLKNVHRNMISSHGSSTLSEPISTVQIAKKAHEPYGLGLAQRHEPCFPVRIGGMVASPSFDQHGASNPLCSIAGSSPNALPILGGNLPAPPQQQPWYQHGPILQLLWSVGYSHFAWEYLGSMLREYEAQRQMMPGARATNVNYSVLLEHRFRESIACALLQEWLQTAVVLQGRR</sequence>
<dbReference type="Gramene" id="TraesCAD_scaffold_057031_01G000100.1">
    <property type="protein sequence ID" value="TraesCAD_scaffold_057031_01G000100.1"/>
    <property type="gene ID" value="TraesCAD_scaffold_057031_01G000100"/>
</dbReference>
<evidence type="ECO:0000313" key="3">
    <source>
        <dbReference type="Proteomes" id="UP000019116"/>
    </source>
</evidence>
<feature type="domain" description="25S rRNA (uridine-N(3))-methyltransferase BMT5-like" evidence="1">
    <location>
        <begin position="35"/>
        <end position="200"/>
    </location>
</feature>
<reference evidence="2" key="1">
    <citation type="submission" date="2018-08" db="EMBL/GenBank/DDBJ databases">
        <authorList>
            <person name="Rossello M."/>
        </authorList>
    </citation>
    <scope>NUCLEOTIDE SEQUENCE [LARGE SCALE GENOMIC DNA]</scope>
    <source>
        <strain evidence="2">cv. Chinese Spring</strain>
    </source>
</reference>
<dbReference type="GO" id="GO:0070042">
    <property type="term" value="F:rRNA (uridine-N3-)-methyltransferase activity"/>
    <property type="evidence" value="ECO:0000318"/>
    <property type="project" value="GO_Central"/>
</dbReference>
<dbReference type="OrthoDB" id="273345at2759"/>
<dbReference type="Gramene" id="TraesCS5B03G0658800.1">
    <property type="protein sequence ID" value="TraesCS5B03G0658800.1.CDS"/>
    <property type="gene ID" value="TraesCS5B03G0658800"/>
</dbReference>
<keyword evidence="3" id="KW-1185">Reference proteome</keyword>
<dbReference type="Gramene" id="TraesPARA_EIv1.0_1692260.1">
    <property type="protein sequence ID" value="TraesPARA_EIv1.0_1692260.1.CDS"/>
    <property type="gene ID" value="TraesPARA_EIv1.0_1692260"/>
</dbReference>
<dbReference type="AlphaFoldDB" id="A0A3B6LNN5"/>
<dbReference type="SUPFAM" id="SSF53335">
    <property type="entry name" value="S-adenosyl-L-methionine-dependent methyltransferases"/>
    <property type="match status" value="1"/>
</dbReference>
<dbReference type="InterPro" id="IPR019446">
    <property type="entry name" value="BMT5-like"/>
</dbReference>